<dbReference type="PANTHER" id="PTHR43701">
    <property type="entry name" value="MEMBRANE TRANSPORTER PROTEIN MJ0441-RELATED"/>
    <property type="match status" value="1"/>
</dbReference>
<dbReference type="Pfam" id="PF01925">
    <property type="entry name" value="TauE"/>
    <property type="match status" value="1"/>
</dbReference>
<reference evidence="6" key="1">
    <citation type="submission" date="2020-05" db="EMBL/GenBank/DDBJ databases">
        <authorList>
            <person name="Chiriac C."/>
            <person name="Salcher M."/>
            <person name="Ghai R."/>
            <person name="Kavagutti S V."/>
        </authorList>
    </citation>
    <scope>NUCLEOTIDE SEQUENCE</scope>
</reference>
<feature type="transmembrane region" description="Helical" evidence="5">
    <location>
        <begin position="131"/>
        <end position="164"/>
    </location>
</feature>
<evidence type="ECO:0000313" key="6">
    <source>
        <dbReference type="EMBL" id="CAB4649068.1"/>
    </source>
</evidence>
<proteinExistence type="predicted"/>
<feature type="transmembrane region" description="Helical" evidence="5">
    <location>
        <begin position="202"/>
        <end position="220"/>
    </location>
</feature>
<name>A0A6J6KJ27_9ZZZZ</name>
<dbReference type="EMBL" id="CAFBQB010000058">
    <property type="protein sequence ID" value="CAB5042106.1"/>
    <property type="molecule type" value="Genomic_DNA"/>
</dbReference>
<feature type="transmembrane region" description="Helical" evidence="5">
    <location>
        <begin position="74"/>
        <end position="92"/>
    </location>
</feature>
<comment type="subcellular location">
    <subcellularLocation>
        <location evidence="1">Membrane</location>
        <topology evidence="1">Multi-pass membrane protein</topology>
    </subcellularLocation>
</comment>
<feature type="transmembrane region" description="Helical" evidence="5">
    <location>
        <begin position="170"/>
        <end position="190"/>
    </location>
</feature>
<evidence type="ECO:0000256" key="5">
    <source>
        <dbReference type="SAM" id="Phobius"/>
    </source>
</evidence>
<protein>
    <submittedName>
        <fullName evidence="6">Unannotated protein</fullName>
    </submittedName>
</protein>
<dbReference type="InterPro" id="IPR002781">
    <property type="entry name" value="TM_pro_TauE-like"/>
</dbReference>
<evidence type="ECO:0000256" key="3">
    <source>
        <dbReference type="ARBA" id="ARBA00022989"/>
    </source>
</evidence>
<dbReference type="InterPro" id="IPR051598">
    <property type="entry name" value="TSUP/Inactive_protease-like"/>
</dbReference>
<evidence type="ECO:0000313" key="7">
    <source>
        <dbReference type="EMBL" id="CAB5042106.1"/>
    </source>
</evidence>
<dbReference type="GO" id="GO:0016020">
    <property type="term" value="C:membrane"/>
    <property type="evidence" value="ECO:0007669"/>
    <property type="project" value="UniProtKB-SubCell"/>
</dbReference>
<accession>A0A6J6KJ27</accession>
<evidence type="ECO:0000256" key="2">
    <source>
        <dbReference type="ARBA" id="ARBA00022692"/>
    </source>
</evidence>
<evidence type="ECO:0000256" key="1">
    <source>
        <dbReference type="ARBA" id="ARBA00004141"/>
    </source>
</evidence>
<gene>
    <name evidence="6" type="ORF">UFOPK2265_00010</name>
    <name evidence="7" type="ORF">UFOPK4248_00563</name>
</gene>
<keyword evidence="3 5" id="KW-1133">Transmembrane helix</keyword>
<dbReference type="AlphaFoldDB" id="A0A6J6KJ27"/>
<dbReference type="EMBL" id="CAEZWP010000001">
    <property type="protein sequence ID" value="CAB4649068.1"/>
    <property type="molecule type" value="Genomic_DNA"/>
</dbReference>
<evidence type="ECO:0000256" key="4">
    <source>
        <dbReference type="ARBA" id="ARBA00023136"/>
    </source>
</evidence>
<keyword evidence="2 5" id="KW-0812">Transmembrane</keyword>
<keyword evidence="4 5" id="KW-0472">Membrane</keyword>
<dbReference type="PANTHER" id="PTHR43701:SF5">
    <property type="entry name" value="MEMBRANE TRANSPORTER PROTEIN-RELATED"/>
    <property type="match status" value="1"/>
</dbReference>
<feature type="transmembrane region" description="Helical" evidence="5">
    <location>
        <begin position="98"/>
        <end position="119"/>
    </location>
</feature>
<organism evidence="6">
    <name type="scientific">freshwater metagenome</name>
    <dbReference type="NCBI Taxonomy" id="449393"/>
    <lineage>
        <taxon>unclassified sequences</taxon>
        <taxon>metagenomes</taxon>
        <taxon>ecological metagenomes</taxon>
    </lineage>
</organism>
<sequence>MLEAHTLIIAGCLFLGAILYTSVGHAGASAYIAVMTLFDLPPLVIKPTALTLNIFVSSYTSFRYIRSNFFNKTLFTYLVIGSVPSAFIGGRINLPSHVYKPIIGVLLLISGARFLIQALQIDQPSRTINRVLAVTIGGAVGLLSGITGTGGGIFLSPLIIWLGWVSVKQASGTVAAFIFVNSIAGLLGNFQSTKSLPSELPIFLLAVLLGAFIGTRFGISKFSSTGIKRALGFVLLIAGAKFILAK</sequence>